<dbReference type="RefSeq" id="WP_000179773.1">
    <property type="nucleotide sequence ID" value="NZ_CAWQMY010000108.1"/>
</dbReference>
<dbReference type="AlphaFoldDB" id="A0ABD7FXB4"/>
<proteinExistence type="predicted"/>
<evidence type="ECO:0000313" key="2">
    <source>
        <dbReference type="Proteomes" id="UP000252199"/>
    </source>
</evidence>
<organism evidence="1 2">
    <name type="scientific">Vibrio paracholerae</name>
    <dbReference type="NCBI Taxonomy" id="650003"/>
    <lineage>
        <taxon>Bacteria</taxon>
        <taxon>Pseudomonadati</taxon>
        <taxon>Pseudomonadota</taxon>
        <taxon>Gammaproteobacteria</taxon>
        <taxon>Vibrionales</taxon>
        <taxon>Vibrionaceae</taxon>
        <taxon>Vibrio</taxon>
    </lineage>
</organism>
<dbReference type="EMBL" id="QKKU01000044">
    <property type="protein sequence ID" value="RBM69136.1"/>
    <property type="molecule type" value="Genomic_DNA"/>
</dbReference>
<reference evidence="1 2" key="1">
    <citation type="submission" date="2018-06" db="EMBL/GenBank/DDBJ databases">
        <title>Draft genome sequences of nine Vibrio sp. clinical isolates from across the United States representing the closest known relative of Vibrio cholerae.</title>
        <authorList>
            <person name="Islam M.T."/>
            <person name="Liang K."/>
            <person name="Im M.S."/>
            <person name="Winkjer J."/>
            <person name="Busby S."/>
            <person name="Batra D."/>
            <person name="Rowe L."/>
            <person name="Tarr C.L."/>
            <person name="Boucher Y."/>
        </authorList>
    </citation>
    <scope>NUCLEOTIDE SEQUENCE [LARGE SCALE GENOMIC DNA]</scope>
    <source>
        <strain evidence="1 2">2017V-1110</strain>
    </source>
</reference>
<sequence length="126" mass="14475">MATDKPFKRIRWQRAARLLAQSLGDYFDTAKARVEQGLEHIYCVKDYSVCLLRAEGRELVVVGFTGKGRLFECAPLIAHKAKVRGFSSIRVHTKRKGECRFLNKHGLAFEVVEHRDNGEFVLRLEL</sequence>
<dbReference type="Proteomes" id="UP000252199">
    <property type="component" value="Unassembled WGS sequence"/>
</dbReference>
<accession>A0ABD7FXB4</accession>
<name>A0ABD7FXB4_9VIBR</name>
<gene>
    <name evidence="1" type="ORF">DLR72_06840</name>
</gene>
<evidence type="ECO:0000313" key="1">
    <source>
        <dbReference type="EMBL" id="RBM69136.1"/>
    </source>
</evidence>
<protein>
    <submittedName>
        <fullName evidence="1">Uncharacterized protein</fullName>
    </submittedName>
</protein>
<comment type="caution">
    <text evidence="1">The sequence shown here is derived from an EMBL/GenBank/DDBJ whole genome shotgun (WGS) entry which is preliminary data.</text>
</comment>